<proteinExistence type="predicted"/>
<dbReference type="Proteomes" id="UP000007161">
    <property type="component" value="Chromosome"/>
</dbReference>
<reference evidence="2 3" key="1">
    <citation type="journal article" date="2012" name="J. Bacteriol.">
        <title>Complete Genome Sequence of the Thermophilic, Piezophilic, Heterotrophic Bacterium Marinitoga piezophila KA3.</title>
        <authorList>
            <person name="Lucas S."/>
            <person name="Han J."/>
            <person name="Lapidus A."/>
            <person name="Cheng J.F."/>
            <person name="Goodwin L.A."/>
            <person name="Pitluck S."/>
            <person name="Peters L."/>
            <person name="Mikhailova N."/>
            <person name="Teshima H."/>
            <person name="Detter J.C."/>
            <person name="Han C."/>
            <person name="Tapia R."/>
            <person name="Land M."/>
            <person name="Hauser L."/>
            <person name="Kyrpides N.C."/>
            <person name="Ivanova N."/>
            <person name="Pagani I."/>
            <person name="Vannier P."/>
            <person name="Oger P."/>
            <person name="Bartlett D.H."/>
            <person name="Noll K.M."/>
            <person name="Woyke T."/>
            <person name="Jebbar M."/>
        </authorList>
    </citation>
    <scope>NUCLEOTIDE SEQUENCE [LARGE SCALE GENOMIC DNA]</scope>
    <source>
        <strain evidence="3">DSM 14283 / JCM 11233 / KA3</strain>
    </source>
</reference>
<dbReference type="KEGG" id="mpz:Marpi_0893"/>
<accession>H2J7B7</accession>
<dbReference type="EMBL" id="CP003257">
    <property type="protein sequence ID" value="AEX85309.1"/>
    <property type="molecule type" value="Genomic_DNA"/>
</dbReference>
<evidence type="ECO:0000313" key="2">
    <source>
        <dbReference type="EMBL" id="AEX85309.1"/>
    </source>
</evidence>
<keyword evidence="3" id="KW-1185">Reference proteome</keyword>
<dbReference type="AlphaFoldDB" id="H2J7B7"/>
<dbReference type="RefSeq" id="WP_014296381.1">
    <property type="nucleotide sequence ID" value="NC_016751.1"/>
</dbReference>
<dbReference type="OrthoDB" id="9803598at2"/>
<feature type="transmembrane region" description="Helical" evidence="1">
    <location>
        <begin position="5"/>
        <end position="23"/>
    </location>
</feature>
<keyword evidence="1" id="KW-0472">Membrane</keyword>
<dbReference type="HOGENOM" id="CLU_806103_0_0_0"/>
<evidence type="ECO:0000256" key="1">
    <source>
        <dbReference type="SAM" id="Phobius"/>
    </source>
</evidence>
<organism evidence="2 3">
    <name type="scientific">Marinitoga piezophila (strain DSM 14283 / JCM 11233 / KA3)</name>
    <dbReference type="NCBI Taxonomy" id="443254"/>
    <lineage>
        <taxon>Bacteria</taxon>
        <taxon>Thermotogati</taxon>
        <taxon>Thermotogota</taxon>
        <taxon>Thermotogae</taxon>
        <taxon>Petrotogales</taxon>
        <taxon>Petrotogaceae</taxon>
        <taxon>Marinitoga</taxon>
    </lineage>
</organism>
<evidence type="ECO:0000313" key="3">
    <source>
        <dbReference type="Proteomes" id="UP000007161"/>
    </source>
</evidence>
<protein>
    <submittedName>
        <fullName evidence="2">Uncharacterized protein</fullName>
    </submittedName>
</protein>
<keyword evidence="1" id="KW-1133">Transmembrane helix</keyword>
<keyword evidence="1" id="KW-0812">Transmembrane</keyword>
<reference evidence="3" key="2">
    <citation type="submission" date="2012-01" db="EMBL/GenBank/DDBJ databases">
        <title>Complete sequence of chromosome of Marinitoga piezophila KA3.</title>
        <authorList>
            <person name="Lucas S."/>
            <person name="Han J."/>
            <person name="Lapidus A."/>
            <person name="Cheng J.-F."/>
            <person name="Goodwin L."/>
            <person name="Pitluck S."/>
            <person name="Peters L."/>
            <person name="Mikhailova N."/>
            <person name="Teshima H."/>
            <person name="Detter J.C."/>
            <person name="Han C."/>
            <person name="Tapia R."/>
            <person name="Land M."/>
            <person name="Hauser L."/>
            <person name="Kyrpides N."/>
            <person name="Ivanova N."/>
            <person name="Pagani I."/>
            <person name="Jebbar M."/>
            <person name="Vannier P."/>
            <person name="Oger P."/>
            <person name="Cario A."/>
            <person name="Bartlett D."/>
            <person name="Noll K.M."/>
            <person name="Woyke T."/>
        </authorList>
    </citation>
    <scope>NUCLEOTIDE SEQUENCE [LARGE SCALE GENOMIC DNA]</scope>
    <source>
        <strain evidence="3">DSM 14283 / JCM 11233 / KA3</strain>
    </source>
</reference>
<dbReference type="STRING" id="443254.Marpi_0893"/>
<gene>
    <name evidence="2" type="ordered locus">Marpi_0893</name>
</gene>
<sequence length="344" mass="40868">MKKTFLFLVGLVLVGILFFYFIFKTPLNNTYKKIDVQFPIYPENKNIVYLNKGNFTADENGYLYYVTPIFNSEKNKEQLLVSKLNILSKNIDYIYLDTKTFETTENHGIILGSLTFDNNILYYKGSKGIWKIENNKVEFLPFLNKIEFDYANGGFVYFKNSFWIISKPIYRIGKKYGIYKYTKKNDVLISEKTIKIEDVPLNIIKNNDEVYIFCHDIYSEKYNLYQIKNDSLKKIYSIDGKRFNSSGWFKSNDSDKKYHWFSLKFISVLDNKMYILGILKDSNEYKLFEINLNTKKEKSYNILPPLNSTFPTTQYLLKRYNNKSYLFIKNQDDPPNSIKIYIKK</sequence>
<name>H2J7B7_MARPK</name>